<feature type="compositionally biased region" description="Basic and acidic residues" evidence="1">
    <location>
        <begin position="296"/>
        <end position="306"/>
    </location>
</feature>
<dbReference type="OMA" id="AIMPGHL"/>
<proteinExistence type="predicted"/>
<name>A0A087UM98_STEMI</name>
<feature type="compositionally biased region" description="Basic and acidic residues" evidence="1">
    <location>
        <begin position="33"/>
        <end position="45"/>
    </location>
</feature>
<dbReference type="Proteomes" id="UP000054359">
    <property type="component" value="Unassembled WGS sequence"/>
</dbReference>
<feature type="compositionally biased region" description="Basic and acidic residues" evidence="1">
    <location>
        <begin position="375"/>
        <end position="396"/>
    </location>
</feature>
<organism evidence="3 4">
    <name type="scientific">Stegodyphus mimosarum</name>
    <name type="common">African social velvet spider</name>
    <dbReference type="NCBI Taxonomy" id="407821"/>
    <lineage>
        <taxon>Eukaryota</taxon>
        <taxon>Metazoa</taxon>
        <taxon>Ecdysozoa</taxon>
        <taxon>Arthropoda</taxon>
        <taxon>Chelicerata</taxon>
        <taxon>Arachnida</taxon>
        <taxon>Araneae</taxon>
        <taxon>Araneomorphae</taxon>
        <taxon>Entelegynae</taxon>
        <taxon>Eresoidea</taxon>
        <taxon>Eresidae</taxon>
        <taxon>Stegodyphus</taxon>
    </lineage>
</organism>
<reference evidence="3 4" key="1">
    <citation type="submission" date="2013-11" db="EMBL/GenBank/DDBJ databases">
        <title>Genome sequencing of Stegodyphus mimosarum.</title>
        <authorList>
            <person name="Bechsgaard J."/>
        </authorList>
    </citation>
    <scope>NUCLEOTIDE SEQUENCE [LARGE SCALE GENOMIC DNA]</scope>
</reference>
<dbReference type="GO" id="GO:0005737">
    <property type="term" value="C:cytoplasm"/>
    <property type="evidence" value="ECO:0007669"/>
    <property type="project" value="TreeGrafter"/>
</dbReference>
<feature type="region of interest" description="Disordered" evidence="1">
    <location>
        <begin position="33"/>
        <end position="419"/>
    </location>
</feature>
<dbReference type="EMBL" id="KK120534">
    <property type="protein sequence ID" value="KFM78487.1"/>
    <property type="molecule type" value="Genomic_DNA"/>
</dbReference>
<dbReference type="InterPro" id="IPR006861">
    <property type="entry name" value="HABP4_PAIRBP1-bd"/>
</dbReference>
<dbReference type="GO" id="GO:0005634">
    <property type="term" value="C:nucleus"/>
    <property type="evidence" value="ECO:0007669"/>
    <property type="project" value="TreeGrafter"/>
</dbReference>
<feature type="compositionally biased region" description="Acidic residues" evidence="1">
    <location>
        <begin position="319"/>
        <end position="333"/>
    </location>
</feature>
<dbReference type="AlphaFoldDB" id="A0A087UM98"/>
<keyword evidence="4" id="KW-1185">Reference proteome</keyword>
<feature type="compositionally biased region" description="Basic and acidic residues" evidence="1">
    <location>
        <begin position="193"/>
        <end position="204"/>
    </location>
</feature>
<evidence type="ECO:0000313" key="4">
    <source>
        <dbReference type="Proteomes" id="UP000054359"/>
    </source>
</evidence>
<protein>
    <submittedName>
        <fullName evidence="3">Plasminogen activator inhibitor 1 RNA-binding protein</fullName>
    </submittedName>
</protein>
<dbReference type="STRING" id="407821.A0A087UM98"/>
<gene>
    <name evidence="3" type="ORF">X975_13992</name>
</gene>
<evidence type="ECO:0000259" key="2">
    <source>
        <dbReference type="SMART" id="SM01233"/>
    </source>
</evidence>
<feature type="compositionally biased region" description="Basic and acidic residues" evidence="1">
    <location>
        <begin position="159"/>
        <end position="184"/>
    </location>
</feature>
<dbReference type="OrthoDB" id="6022699at2759"/>
<dbReference type="GO" id="GO:0003723">
    <property type="term" value="F:RNA binding"/>
    <property type="evidence" value="ECO:0007669"/>
    <property type="project" value="InterPro"/>
</dbReference>
<feature type="non-terminal residue" evidence="3">
    <location>
        <position position="419"/>
    </location>
</feature>
<feature type="domain" description="Hyaluronan/mRNA-binding protein" evidence="2">
    <location>
        <begin position="161"/>
        <end position="300"/>
    </location>
</feature>
<sequence length="419" mass="47836">MENALAHGIGVQNRYALFYDEDVDPLEILRQQEEEKQKRKTDKTQCKGKVVKSGKQPASVVSPKKPVENLPVKAAKPTENVDAANKSRGKQSSERPARNSTNFQESKDIEDRKNFRNRDDQFFNAESKERDGEFRRGRGGFRGRGGRDRGRGYFGNAENRNRRIFDRHSGSDKTGVRPVDKRDGAGPNNWGDIRSDINQRRDDTVWDEEEFDASGDKPRESGNWADDEPVAETSKFGKSDDSFGKITNEGVESSEFKENDQVPEEQVEESVREMTLDEWKREQEAKRVVPKYNLRKPGEGEDDKQWKKSYVLKKKLKDEDEEQDEDDEVEDEDFGRKGQHRQLLDIQINFSDSRRGSRGRGRGARGGPRSGGNRDVPREDRARENRGRGAGREPSKIKAGQQSAPRVDDFNDFPSLINA</sequence>
<evidence type="ECO:0000256" key="1">
    <source>
        <dbReference type="SAM" id="MobiDB-lite"/>
    </source>
</evidence>
<dbReference type="PANTHER" id="PTHR12299:SF17">
    <property type="entry name" value="AT19571P-RELATED"/>
    <property type="match status" value="1"/>
</dbReference>
<feature type="compositionally biased region" description="Basic and acidic residues" evidence="1">
    <location>
        <begin position="105"/>
        <end position="136"/>
    </location>
</feature>
<accession>A0A087UM98</accession>
<dbReference type="SMART" id="SM01233">
    <property type="entry name" value="HABP4_PAI-RBP1"/>
    <property type="match status" value="1"/>
</dbReference>
<feature type="compositionally biased region" description="Basic and acidic residues" evidence="1">
    <location>
        <begin position="269"/>
        <end position="287"/>
    </location>
</feature>
<dbReference type="PANTHER" id="PTHR12299">
    <property type="entry name" value="HYALURONIC ACID-BINDING PROTEIN 4"/>
    <property type="match status" value="1"/>
</dbReference>
<dbReference type="Pfam" id="PF04774">
    <property type="entry name" value="HABP4_PAI-RBP1"/>
    <property type="match status" value="1"/>
</dbReference>
<evidence type="ECO:0000313" key="3">
    <source>
        <dbReference type="EMBL" id="KFM78487.1"/>
    </source>
</evidence>
<dbReference type="InterPro" id="IPR039764">
    <property type="entry name" value="HABP4/SERBP1-like"/>
</dbReference>